<evidence type="ECO:0000259" key="4">
    <source>
        <dbReference type="Pfam" id="PF10620"/>
    </source>
</evidence>
<dbReference type="InterPro" id="IPR049180">
    <property type="entry name" value="MdcG_C"/>
</dbReference>
<dbReference type="NCBIfam" id="NF002332">
    <property type="entry name" value="PRK01293.1"/>
    <property type="match status" value="1"/>
</dbReference>
<dbReference type="Pfam" id="PF10620">
    <property type="entry name" value="MdcG"/>
    <property type="match status" value="1"/>
</dbReference>
<dbReference type="InterPro" id="IPR017557">
    <property type="entry name" value="Holo-ACP_synthase"/>
</dbReference>
<keyword evidence="1 3" id="KW-0808">Transferase</keyword>
<name>A0A7C1WVR1_9PSED</name>
<sequence length="210" mass="22689">MVMSNFQPLLPHDLLWGLPTAALPIDAPAWAFEVVGLGHPVVVRRARVAAGLVAVGVRGRSRDQRYATHMKLDDVQQRVRPEALIAMAPDADWPALRALRQIRPVMNALGLLWGVAGGAGFELASGVPVLHAGSDLDLILRTPDFFDRQHAARLVEQLAGAVCRIDLQLQTPFGAVALREWAGSSRQVLLKAEDGARLVDNPWLAQAVAA</sequence>
<dbReference type="NCBIfam" id="TIGR03135">
    <property type="entry name" value="malonate_mdcG"/>
    <property type="match status" value="1"/>
</dbReference>
<evidence type="ECO:0000256" key="2">
    <source>
        <dbReference type="ARBA" id="ARBA00022695"/>
    </source>
</evidence>
<evidence type="ECO:0000256" key="1">
    <source>
        <dbReference type="ARBA" id="ARBA00022679"/>
    </source>
</evidence>
<accession>A0A7C1WVR1</accession>
<dbReference type="InterPro" id="IPR048903">
    <property type="entry name" value="MdcG_N"/>
</dbReference>
<dbReference type="AlphaFoldDB" id="A0A7C1WVR1"/>
<dbReference type="HAMAP" id="MF_00650">
    <property type="entry name" value="Malonate_MdcG"/>
    <property type="match status" value="1"/>
</dbReference>
<evidence type="ECO:0000313" key="6">
    <source>
        <dbReference type="EMBL" id="HEF26904.1"/>
    </source>
</evidence>
<comment type="caution">
    <text evidence="6">The sequence shown here is derived from an EMBL/GenBank/DDBJ whole genome shotgun (WGS) entry which is preliminary data.</text>
</comment>
<reference evidence="6" key="1">
    <citation type="journal article" date="2020" name="mSystems">
        <title>Genome- and Community-Level Interaction Insights into Carbon Utilization and Element Cycling Functions of Hydrothermarchaeota in Hydrothermal Sediment.</title>
        <authorList>
            <person name="Zhou Z."/>
            <person name="Liu Y."/>
            <person name="Xu W."/>
            <person name="Pan J."/>
            <person name="Luo Z.H."/>
            <person name="Li M."/>
        </authorList>
    </citation>
    <scope>NUCLEOTIDE SEQUENCE [LARGE SCALE GENOMIC DNA]</scope>
    <source>
        <strain evidence="6">SpSt-200</strain>
    </source>
</reference>
<proteinExistence type="inferred from homology"/>
<dbReference type="Pfam" id="PF20866">
    <property type="entry name" value="MdcG_N"/>
    <property type="match status" value="1"/>
</dbReference>
<dbReference type="EMBL" id="DSIN01000023">
    <property type="protein sequence ID" value="HEF26904.1"/>
    <property type="molecule type" value="Genomic_DNA"/>
</dbReference>
<dbReference type="EC" id="2.7.7.66" evidence="3"/>
<gene>
    <name evidence="3" type="primary">mdcG</name>
    <name evidence="6" type="ORF">ENP23_14150</name>
</gene>
<comment type="function">
    <text evidence="3">Transfers 2'-(5-triphosphoribosyl)-3'-dephosphocoenzyme-A to the apo-[acyl-carrier-protein] of the malonate decarboxylase to yield holo-[acyl-carrier-protein].</text>
</comment>
<protein>
    <recommendedName>
        <fullName evidence="3">Phosphoribosyl-dephospho-CoA transferase</fullName>
        <ecNumber evidence="3">2.7.7.66</ecNumber>
    </recommendedName>
    <alternativeName>
        <fullName evidence="3">Malonate decarboxylase holo-[acyl-carrier-protein] synthase</fullName>
        <shortName evidence="3">Holo-ACP synthase</shortName>
    </alternativeName>
</protein>
<feature type="domain" description="Phosphoribosyl-dephospho-CoA transferase MdcG C-terminal" evidence="4">
    <location>
        <begin position="87"/>
        <end position="202"/>
    </location>
</feature>
<dbReference type="GO" id="GO:0016779">
    <property type="term" value="F:nucleotidyltransferase activity"/>
    <property type="evidence" value="ECO:0007669"/>
    <property type="project" value="UniProtKB-UniRule"/>
</dbReference>
<feature type="domain" description="Phosphoribosyl-dephospho-CoA transferase MdcG N-terminal" evidence="5">
    <location>
        <begin position="11"/>
        <end position="81"/>
    </location>
</feature>
<keyword evidence="2 3" id="KW-0548">Nucleotidyltransferase</keyword>
<evidence type="ECO:0000259" key="5">
    <source>
        <dbReference type="Pfam" id="PF20866"/>
    </source>
</evidence>
<feature type="active site" evidence="3">
    <location>
        <position position="135"/>
    </location>
</feature>
<comment type="catalytic activity">
    <reaction evidence="3">
        <text>apo-[malonate decarboxylase ACP] + 2'-(5''-triphospho-alpha-D-ribosyl)-3'-dephospho-CoA = holo-[malonate decarboxylase ACP] + diphosphate</text>
        <dbReference type="Rhea" id="RHEA:42644"/>
        <dbReference type="Rhea" id="RHEA-COMP:10160"/>
        <dbReference type="Rhea" id="RHEA-COMP:10161"/>
        <dbReference type="ChEBI" id="CHEBI:29999"/>
        <dbReference type="ChEBI" id="CHEBI:33019"/>
        <dbReference type="ChEBI" id="CHEBI:61378"/>
        <dbReference type="ChEBI" id="CHEBI:82683"/>
        <dbReference type="EC" id="2.7.7.66"/>
    </reaction>
</comment>
<organism evidence="6">
    <name type="scientific">Pseudomonas graminis</name>
    <dbReference type="NCBI Taxonomy" id="158627"/>
    <lineage>
        <taxon>Bacteria</taxon>
        <taxon>Pseudomonadati</taxon>
        <taxon>Pseudomonadota</taxon>
        <taxon>Gammaproteobacteria</taxon>
        <taxon>Pseudomonadales</taxon>
        <taxon>Pseudomonadaceae</taxon>
        <taxon>Pseudomonas</taxon>
    </lineage>
</organism>
<comment type="similarity">
    <text evidence="3">Belongs to the MdcG family.</text>
</comment>
<evidence type="ECO:0000256" key="3">
    <source>
        <dbReference type="HAMAP-Rule" id="MF_00650"/>
    </source>
</evidence>
<feature type="active site" evidence="3">
    <location>
        <position position="137"/>
    </location>
</feature>